<gene>
    <name evidence="1" type="ordered locus">HH_0988</name>
</gene>
<keyword evidence="2" id="KW-1185">Reference proteome</keyword>
<organism evidence="1 2">
    <name type="scientific">Helicobacter hepaticus (strain ATCC 51449 / 3B1)</name>
    <dbReference type="NCBI Taxonomy" id="235279"/>
    <lineage>
        <taxon>Bacteria</taxon>
        <taxon>Pseudomonadati</taxon>
        <taxon>Campylobacterota</taxon>
        <taxon>Epsilonproteobacteria</taxon>
        <taxon>Campylobacterales</taxon>
        <taxon>Helicobacteraceae</taxon>
        <taxon>Helicobacter</taxon>
    </lineage>
</organism>
<reference evidence="1 2" key="1">
    <citation type="journal article" date="2003" name="Proc. Natl. Acad. Sci. U.S.A.">
        <title>The complete genome sequence of the carcinogenic bacterium Helicobacter hepaticus.</title>
        <authorList>
            <person name="Suerbaum S."/>
            <person name="Josenhans C."/>
            <person name="Sterzenbach T."/>
            <person name="Drescher B."/>
            <person name="Brandt P."/>
            <person name="Bell M."/>
            <person name="Droege M."/>
            <person name="Fartmann B."/>
            <person name="Fischer H.-P."/>
            <person name="Ge Z."/>
            <person name="Hoerster A."/>
            <person name="Holland R."/>
            <person name="Klein K."/>
            <person name="Koenig J."/>
            <person name="Macko L."/>
            <person name="Mendz G.L."/>
            <person name="Nyakatura G."/>
            <person name="Schauer D.B."/>
            <person name="Shen Z."/>
            <person name="Weber J."/>
            <person name="Frosch M."/>
            <person name="Fox J.G."/>
        </authorList>
    </citation>
    <scope>NUCLEOTIDE SEQUENCE [LARGE SCALE GENOMIC DNA]</scope>
    <source>
        <strain evidence="2">ATCC 51449 / 3B1</strain>
    </source>
</reference>
<sequence>MAHFIGIQSLYKFKARIKDKKVYCSEMFIIFKES</sequence>
<accession>Q7VHH9</accession>
<dbReference type="KEGG" id="hhe:HH_0988"/>
<dbReference type="AlphaFoldDB" id="Q7VHH9"/>
<dbReference type="HOGENOM" id="CLU_3374111_0_0_7"/>
<evidence type="ECO:0000313" key="2">
    <source>
        <dbReference type="Proteomes" id="UP000002495"/>
    </source>
</evidence>
<name>Q7VHH9_HELHP</name>
<protein>
    <submittedName>
        <fullName evidence="1">Uncharacterized protein</fullName>
    </submittedName>
</protein>
<evidence type="ECO:0000313" key="1">
    <source>
        <dbReference type="EMBL" id="AAP77585.1"/>
    </source>
</evidence>
<dbReference type="Proteomes" id="UP000002495">
    <property type="component" value="Chromosome"/>
</dbReference>
<dbReference type="EMBL" id="AE017125">
    <property type="protein sequence ID" value="AAP77585.1"/>
    <property type="molecule type" value="Genomic_DNA"/>
</dbReference>
<proteinExistence type="predicted"/>